<dbReference type="AlphaFoldDB" id="A0A139RPE3"/>
<evidence type="ECO:0000313" key="2">
    <source>
        <dbReference type="Proteomes" id="UP000072989"/>
    </source>
</evidence>
<accession>A0A139RPE3</accession>
<proteinExistence type="predicted"/>
<dbReference type="GO" id="GO:0004715">
    <property type="term" value="F:non-membrane spanning protein tyrosine kinase activity"/>
    <property type="evidence" value="ECO:0007669"/>
    <property type="project" value="UniProtKB-EC"/>
</dbReference>
<sequence length="84" mass="9336">MNLNDSFESILEAEDTDYASKIKMTYTMDVPQTVEAPTMTSNEVFLGVFKSREKITGLTDYLSGSANLSLELCDTDIDNPQDCL</sequence>
<evidence type="ECO:0000313" key="1">
    <source>
        <dbReference type="EMBL" id="KXU16616.1"/>
    </source>
</evidence>
<keyword evidence="1" id="KW-0418">Kinase</keyword>
<protein>
    <submittedName>
        <fullName evidence="1">Tyrosine-protein kinase EpsD</fullName>
        <ecNumber evidence="1">2.7.10.2</ecNumber>
    </submittedName>
</protein>
<organism evidence="1 2">
    <name type="scientific">Streptococcus oralis</name>
    <dbReference type="NCBI Taxonomy" id="1303"/>
    <lineage>
        <taxon>Bacteria</taxon>
        <taxon>Bacillati</taxon>
        <taxon>Bacillota</taxon>
        <taxon>Bacilli</taxon>
        <taxon>Lactobacillales</taxon>
        <taxon>Streptococcaceae</taxon>
        <taxon>Streptococcus</taxon>
    </lineage>
</organism>
<reference evidence="1 2" key="1">
    <citation type="submission" date="2016-01" db="EMBL/GenBank/DDBJ databases">
        <title>Highly variable Streptococcus oralis are common among viridans streptococci isolated from primates.</title>
        <authorList>
            <person name="Denapaite D."/>
            <person name="Rieger M."/>
            <person name="Koendgen S."/>
            <person name="Brueckner R."/>
            <person name="Ochigava I."/>
            <person name="Kappeler P."/>
            <person name="Maetz-Rensing K."/>
            <person name="Leendertz F."/>
            <person name="Hakenbeck R."/>
        </authorList>
    </citation>
    <scope>NUCLEOTIDE SEQUENCE [LARGE SCALE GENOMIC DNA]</scope>
    <source>
        <strain evidence="1 2">DD17</strain>
    </source>
</reference>
<gene>
    <name evidence="1" type="ORF">SORDD17_00171</name>
</gene>
<name>A0A139RPE3_STROR</name>
<keyword evidence="1" id="KW-0808">Transferase</keyword>
<comment type="caution">
    <text evidence="1">The sequence shown here is derived from an EMBL/GenBank/DDBJ whole genome shotgun (WGS) entry which is preliminary data.</text>
</comment>
<dbReference type="EMBL" id="LQZE01000036">
    <property type="protein sequence ID" value="KXU16616.1"/>
    <property type="molecule type" value="Genomic_DNA"/>
</dbReference>
<dbReference type="EC" id="2.7.10.2" evidence="1"/>
<dbReference type="Proteomes" id="UP000072989">
    <property type="component" value="Unassembled WGS sequence"/>
</dbReference>
<dbReference type="PATRIC" id="fig|1303.87.peg.215"/>